<feature type="domain" description="DUF6924" evidence="1">
    <location>
        <begin position="10"/>
        <end position="136"/>
    </location>
</feature>
<organism evidence="2 3">
    <name type="scientific">Microbacterium candidum</name>
    <dbReference type="NCBI Taxonomy" id="3041922"/>
    <lineage>
        <taxon>Bacteria</taxon>
        <taxon>Bacillati</taxon>
        <taxon>Actinomycetota</taxon>
        <taxon>Actinomycetes</taxon>
        <taxon>Micrococcales</taxon>
        <taxon>Microbacteriaceae</taxon>
        <taxon>Microbacterium</taxon>
    </lineage>
</organism>
<protein>
    <recommendedName>
        <fullName evidence="1">DUF6924 domain-containing protein</fullName>
    </recommendedName>
</protein>
<dbReference type="Proteomes" id="UP001235064">
    <property type="component" value="Unassembled WGS sequence"/>
</dbReference>
<name>A0ABT7N229_9MICO</name>
<reference evidence="2 3" key="1">
    <citation type="submission" date="2023-06" db="EMBL/GenBank/DDBJ databases">
        <title>Microbacterium sp. nov., isolated from a waste landfill.</title>
        <authorList>
            <person name="Wen W."/>
        </authorList>
    </citation>
    <scope>NUCLEOTIDE SEQUENCE [LARGE SCALE GENOMIC DNA]</scope>
    <source>
        <strain evidence="2 3">ASV49</strain>
    </source>
</reference>
<keyword evidence="3" id="KW-1185">Reference proteome</keyword>
<evidence type="ECO:0000313" key="2">
    <source>
        <dbReference type="EMBL" id="MDL9980731.1"/>
    </source>
</evidence>
<accession>A0ABT7N229</accession>
<dbReference type="InterPro" id="IPR053832">
    <property type="entry name" value="DUF6924"/>
</dbReference>
<evidence type="ECO:0000313" key="3">
    <source>
        <dbReference type="Proteomes" id="UP001235064"/>
    </source>
</evidence>
<evidence type="ECO:0000259" key="1">
    <source>
        <dbReference type="Pfam" id="PF21962"/>
    </source>
</evidence>
<proteinExistence type="predicted"/>
<comment type="caution">
    <text evidence="2">The sequence shown here is derived from an EMBL/GenBank/DDBJ whole genome shotgun (WGS) entry which is preliminary data.</text>
</comment>
<dbReference type="Pfam" id="PF21962">
    <property type="entry name" value="DUF6924"/>
    <property type="match status" value="1"/>
</dbReference>
<sequence length="139" mass="15859">MAQLPISDTSFLVRTDADHSDAWERLISAVRTETKDGFRAYVDFVDDARWYRGTEDQLRAAAPRHEMMPSVLFIADDLTLTTEGLLVLVVDLDERRTGFRYVASALCQIENNLNIANMDWEEFEGATDAQRVFHGFPEV</sequence>
<gene>
    <name evidence="2" type="ORF">QSV35_15435</name>
</gene>
<dbReference type="EMBL" id="JASXSZ010000005">
    <property type="protein sequence ID" value="MDL9980731.1"/>
    <property type="molecule type" value="Genomic_DNA"/>
</dbReference>
<dbReference type="RefSeq" id="WP_286289692.1">
    <property type="nucleotide sequence ID" value="NZ_JASXSZ010000005.1"/>
</dbReference>